<dbReference type="KEGG" id="pagb:AWM79_12730"/>
<protein>
    <submittedName>
        <fullName evidence="1">Uncharacterized protein</fullName>
    </submittedName>
</protein>
<dbReference type="AlphaFoldDB" id="A0A0X1T243"/>
<evidence type="ECO:0000313" key="2">
    <source>
        <dbReference type="Proteomes" id="UP000063229"/>
    </source>
</evidence>
<keyword evidence="2" id="KW-1185">Reference proteome</keyword>
<accession>A0A0X1T243</accession>
<name>A0A0X1T243_PSEAA</name>
<dbReference type="Proteomes" id="UP000063229">
    <property type="component" value="Chromosome"/>
</dbReference>
<reference evidence="1 2" key="1">
    <citation type="submission" date="2016-01" db="EMBL/GenBank/DDBJ databases">
        <authorList>
            <person name="McClelland M."/>
            <person name="Jain A."/>
            <person name="Saraogi P."/>
            <person name="Mendelson R."/>
            <person name="Westerman R."/>
            <person name="SanMiguel P."/>
            <person name="Csonka L."/>
        </authorList>
    </citation>
    <scope>NUCLEOTIDE SEQUENCE [LARGE SCALE GENOMIC DNA]</scope>
    <source>
        <strain evidence="1 2">NCPPB 2472</strain>
    </source>
</reference>
<organism evidence="1 2">
    <name type="scientific">Pseudomonas agarici</name>
    <dbReference type="NCBI Taxonomy" id="46677"/>
    <lineage>
        <taxon>Bacteria</taxon>
        <taxon>Pseudomonadati</taxon>
        <taxon>Pseudomonadota</taxon>
        <taxon>Gammaproteobacteria</taxon>
        <taxon>Pseudomonadales</taxon>
        <taxon>Pseudomonadaceae</taxon>
        <taxon>Pseudomonas</taxon>
    </lineage>
</organism>
<proteinExistence type="predicted"/>
<dbReference type="EMBL" id="CP014135">
    <property type="protein sequence ID" value="AMB86114.1"/>
    <property type="molecule type" value="Genomic_DNA"/>
</dbReference>
<gene>
    <name evidence="1" type="ORF">AWM79_12730</name>
</gene>
<dbReference type="STRING" id="46677.AWM79_12730"/>
<sequence>MNASKCYRLETKTSNTETNLAIFLRRWLDKIIKSLILKSLQKLARHLLYLLHNKNKKQQTHKNKTYRL</sequence>
<evidence type="ECO:0000313" key="1">
    <source>
        <dbReference type="EMBL" id="AMB86114.1"/>
    </source>
</evidence>